<evidence type="ECO:0000313" key="17">
    <source>
        <dbReference type="Proteomes" id="UP000187609"/>
    </source>
</evidence>
<dbReference type="InterPro" id="IPR032675">
    <property type="entry name" value="LRR_dom_sf"/>
</dbReference>
<dbReference type="SMR" id="A0A1J6IKD3"/>
<keyword evidence="4" id="KW-0433">Leucine-rich repeat</keyword>
<keyword evidence="11" id="KW-0325">Glycoprotein</keyword>
<comment type="caution">
    <text evidence="16">The sequence shown here is derived from an EMBL/GenBank/DDBJ whole genome shotgun (WGS) entry which is preliminary data.</text>
</comment>
<dbReference type="InterPro" id="IPR001611">
    <property type="entry name" value="Leu-rich_rpt"/>
</dbReference>
<evidence type="ECO:0000256" key="4">
    <source>
        <dbReference type="ARBA" id="ARBA00022614"/>
    </source>
</evidence>
<evidence type="ECO:0000256" key="8">
    <source>
        <dbReference type="ARBA" id="ARBA00022989"/>
    </source>
</evidence>
<evidence type="ECO:0000256" key="9">
    <source>
        <dbReference type="ARBA" id="ARBA00023136"/>
    </source>
</evidence>
<feature type="domain" description="Leucine-rich repeat-containing N-terminal plant-type" evidence="14">
    <location>
        <begin position="27"/>
        <end position="65"/>
    </location>
</feature>
<dbReference type="FunFam" id="3.80.10.10:FF:000041">
    <property type="entry name" value="LRR receptor-like serine/threonine-protein kinase ERECTA"/>
    <property type="match status" value="1"/>
</dbReference>
<keyword evidence="6 13" id="KW-0732">Signal</keyword>
<dbReference type="InterPro" id="IPR055414">
    <property type="entry name" value="LRR_R13L4/SHOC2-like"/>
</dbReference>
<keyword evidence="7" id="KW-0677">Repeat</keyword>
<keyword evidence="17" id="KW-1185">Reference proteome</keyword>
<comment type="similarity">
    <text evidence="2">Belongs to the RLP family.</text>
</comment>
<keyword evidence="8 12" id="KW-1133">Transmembrane helix</keyword>
<dbReference type="Pfam" id="PF00560">
    <property type="entry name" value="LRR_1"/>
    <property type="match status" value="1"/>
</dbReference>
<keyword evidence="10 16" id="KW-0675">Receptor</keyword>
<dbReference type="Gramene" id="OIT05302">
    <property type="protein sequence ID" value="OIT05302"/>
    <property type="gene ID" value="A4A49_07882"/>
</dbReference>
<comment type="subcellular location">
    <subcellularLocation>
        <location evidence="1">Cell membrane</location>
        <topology evidence="1">Single-pass type I membrane protein</topology>
    </subcellularLocation>
</comment>
<protein>
    <submittedName>
        <fullName evidence="16">Mdis1-interacting receptor like kinase 2</fullName>
    </submittedName>
</protein>
<evidence type="ECO:0000256" key="11">
    <source>
        <dbReference type="ARBA" id="ARBA00023180"/>
    </source>
</evidence>
<dbReference type="PANTHER" id="PTHR27004">
    <property type="entry name" value="RECEPTOR-LIKE PROTEIN 12 ISOFORM X1"/>
    <property type="match status" value="1"/>
</dbReference>
<accession>A0A1J6IKD3</accession>
<dbReference type="GO" id="GO:0016301">
    <property type="term" value="F:kinase activity"/>
    <property type="evidence" value="ECO:0007669"/>
    <property type="project" value="UniProtKB-KW"/>
</dbReference>
<dbReference type="FunFam" id="3.80.10.10:FF:000111">
    <property type="entry name" value="LRR receptor-like serine/threonine-protein kinase ERECTA"/>
    <property type="match status" value="1"/>
</dbReference>
<dbReference type="Proteomes" id="UP000187609">
    <property type="component" value="Unassembled WGS sequence"/>
</dbReference>
<feature type="transmembrane region" description="Helical" evidence="12">
    <location>
        <begin position="514"/>
        <end position="537"/>
    </location>
</feature>
<feature type="domain" description="Disease resistance R13L4/SHOC-2-like LRR" evidence="15">
    <location>
        <begin position="91"/>
        <end position="316"/>
    </location>
</feature>
<evidence type="ECO:0000256" key="5">
    <source>
        <dbReference type="ARBA" id="ARBA00022692"/>
    </source>
</evidence>
<dbReference type="Pfam" id="PF13855">
    <property type="entry name" value="LRR_8"/>
    <property type="match status" value="1"/>
</dbReference>
<keyword evidence="9 12" id="KW-0472">Membrane</keyword>
<proteinExistence type="inferred from homology"/>
<dbReference type="Pfam" id="PF08263">
    <property type="entry name" value="LRRNT_2"/>
    <property type="match status" value="1"/>
</dbReference>
<dbReference type="SUPFAM" id="SSF52058">
    <property type="entry name" value="L domain-like"/>
    <property type="match status" value="2"/>
</dbReference>
<dbReference type="Gene3D" id="3.80.10.10">
    <property type="entry name" value="Ribonuclease Inhibitor"/>
    <property type="match status" value="2"/>
</dbReference>
<feature type="signal peptide" evidence="13">
    <location>
        <begin position="1"/>
        <end position="24"/>
    </location>
</feature>
<feature type="chain" id="PRO_5013153943" evidence="13">
    <location>
        <begin position="25"/>
        <end position="563"/>
    </location>
</feature>
<dbReference type="SMART" id="SM00369">
    <property type="entry name" value="LRR_TYP"/>
    <property type="match status" value="4"/>
</dbReference>
<dbReference type="InterPro" id="IPR003591">
    <property type="entry name" value="Leu-rich_rpt_typical-subtyp"/>
</dbReference>
<sequence length="563" mass="62930">MMVPKLFTLLNIFAFFYLFTVTFASTEEATALLKWKSTFQNQNNSFLASWKLSSNACKDWYGVVCFNGRVNRLNITNASVIGTLYDFPFSSLPFLEYVDLHMNNISGIIPPEIGHLRSLTELALGHNTLDGSIPGEIGYLRSLTKLGLSNNALDGSIPASLGNLANLSLLYLYNNYLSGPIPEEIDLGRNNLKGEIPQCFGNMSDYLEVLDMRHNNLSGTLATTFSTRSILRRFNLRGNELEGEIPRSLSNCKDLQVLDLGDNHLNDTSPMWLGTLPKLQVLSLRSNKLHGPIRTSRIENMFPKLRILDLSYNAFTDCLPTSLFQHLKAMRTIDQTMEAPRYLGDGYYKDSVTVATKGLELELVRILTVYTAIDLSSNRFEGHIPSIMGDLIALRVLNLSHNRLQGRIPHSLGDLSSVESLDLSVNQLVGKIPEQLASQITCLEVLNLSYNHLEGCIPQGPQFATFQKNSYEGNDGLHGFPVSKGCGNDMVSDTNNTASALDDQESNYKFLNDFWKAALMGYGSGLIIGLSIAYFMLSARTPNWLSWIVEELEHKIIMRRRKK</sequence>
<dbReference type="OMA" id="IRMGHEN"/>
<dbReference type="GO" id="GO:0005886">
    <property type="term" value="C:plasma membrane"/>
    <property type="evidence" value="ECO:0007669"/>
    <property type="project" value="UniProtKB-SubCell"/>
</dbReference>
<evidence type="ECO:0000256" key="7">
    <source>
        <dbReference type="ARBA" id="ARBA00022737"/>
    </source>
</evidence>
<dbReference type="PANTHER" id="PTHR27004:SF428">
    <property type="entry name" value="OS01G0160600 PROTEIN"/>
    <property type="match status" value="1"/>
</dbReference>
<evidence type="ECO:0000256" key="1">
    <source>
        <dbReference type="ARBA" id="ARBA00004251"/>
    </source>
</evidence>
<evidence type="ECO:0000256" key="6">
    <source>
        <dbReference type="ARBA" id="ARBA00022729"/>
    </source>
</evidence>
<gene>
    <name evidence="16" type="primary">MIK2_2</name>
    <name evidence="16" type="ORF">A4A49_07882</name>
</gene>
<evidence type="ECO:0000259" key="14">
    <source>
        <dbReference type="Pfam" id="PF08263"/>
    </source>
</evidence>
<evidence type="ECO:0000313" key="16">
    <source>
        <dbReference type="EMBL" id="OIT05302.1"/>
    </source>
</evidence>
<evidence type="ECO:0000256" key="12">
    <source>
        <dbReference type="SAM" id="Phobius"/>
    </source>
</evidence>
<dbReference type="Pfam" id="PF23598">
    <property type="entry name" value="LRR_14"/>
    <property type="match status" value="1"/>
</dbReference>
<keyword evidence="5 12" id="KW-0812">Transmembrane</keyword>
<dbReference type="STRING" id="49451.A0A1J6IKD3"/>
<evidence type="ECO:0000259" key="15">
    <source>
        <dbReference type="Pfam" id="PF23598"/>
    </source>
</evidence>
<dbReference type="GO" id="GO:0051707">
    <property type="term" value="P:response to other organism"/>
    <property type="evidence" value="ECO:0007669"/>
    <property type="project" value="UniProtKB-ARBA"/>
</dbReference>
<evidence type="ECO:0000256" key="3">
    <source>
        <dbReference type="ARBA" id="ARBA00022475"/>
    </source>
</evidence>
<keyword evidence="16" id="KW-0808">Transferase</keyword>
<organism evidence="16 17">
    <name type="scientific">Nicotiana attenuata</name>
    <name type="common">Coyote tobacco</name>
    <dbReference type="NCBI Taxonomy" id="49451"/>
    <lineage>
        <taxon>Eukaryota</taxon>
        <taxon>Viridiplantae</taxon>
        <taxon>Streptophyta</taxon>
        <taxon>Embryophyta</taxon>
        <taxon>Tracheophyta</taxon>
        <taxon>Spermatophyta</taxon>
        <taxon>Magnoliopsida</taxon>
        <taxon>eudicotyledons</taxon>
        <taxon>Gunneridae</taxon>
        <taxon>Pentapetalae</taxon>
        <taxon>asterids</taxon>
        <taxon>lamiids</taxon>
        <taxon>Solanales</taxon>
        <taxon>Solanaceae</taxon>
        <taxon>Nicotianoideae</taxon>
        <taxon>Nicotianeae</taxon>
        <taxon>Nicotiana</taxon>
    </lineage>
</organism>
<dbReference type="FunFam" id="3.80.10.10:FF:000400">
    <property type="entry name" value="Nuclear pore complex protein NUP107"/>
    <property type="match status" value="1"/>
</dbReference>
<dbReference type="InterPro" id="IPR013210">
    <property type="entry name" value="LRR_N_plant-typ"/>
</dbReference>
<dbReference type="GO" id="GO:0006952">
    <property type="term" value="P:defense response"/>
    <property type="evidence" value="ECO:0007669"/>
    <property type="project" value="UniProtKB-ARBA"/>
</dbReference>
<name>A0A1J6IKD3_NICAT</name>
<keyword evidence="16" id="KW-0418">Kinase</keyword>
<dbReference type="AlphaFoldDB" id="A0A1J6IKD3"/>
<evidence type="ECO:0000256" key="13">
    <source>
        <dbReference type="SAM" id="SignalP"/>
    </source>
</evidence>
<keyword evidence="3" id="KW-1003">Cell membrane</keyword>
<dbReference type="EMBL" id="MJEQ01037185">
    <property type="protein sequence ID" value="OIT05302.1"/>
    <property type="molecule type" value="Genomic_DNA"/>
</dbReference>
<evidence type="ECO:0000256" key="10">
    <source>
        <dbReference type="ARBA" id="ARBA00023170"/>
    </source>
</evidence>
<evidence type="ECO:0000256" key="2">
    <source>
        <dbReference type="ARBA" id="ARBA00009592"/>
    </source>
</evidence>
<reference evidence="16" key="1">
    <citation type="submission" date="2016-11" db="EMBL/GenBank/DDBJ databases">
        <title>The genome of Nicotiana attenuata.</title>
        <authorList>
            <person name="Xu S."/>
            <person name="Brockmoeller T."/>
            <person name="Gaquerel E."/>
            <person name="Navarro A."/>
            <person name="Kuhl H."/>
            <person name="Gase K."/>
            <person name="Ling Z."/>
            <person name="Zhou W."/>
            <person name="Kreitzer C."/>
            <person name="Stanke M."/>
            <person name="Tang H."/>
            <person name="Lyons E."/>
            <person name="Pandey P."/>
            <person name="Pandey S.P."/>
            <person name="Timmermann B."/>
            <person name="Baldwin I.T."/>
        </authorList>
    </citation>
    <scope>NUCLEOTIDE SEQUENCE [LARGE SCALE GENOMIC DNA]</scope>
    <source>
        <strain evidence="16">UT</strain>
    </source>
</reference>